<dbReference type="PANTHER" id="PTHR24123">
    <property type="entry name" value="ANKYRIN REPEAT-CONTAINING"/>
    <property type="match status" value="1"/>
</dbReference>
<keyword evidence="3" id="KW-0863">Zinc-finger</keyword>
<dbReference type="GeneID" id="85312388"/>
<dbReference type="SUPFAM" id="SSF48403">
    <property type="entry name" value="Ankyrin repeat"/>
    <property type="match status" value="3"/>
</dbReference>
<dbReference type="PANTHER" id="PTHR24123:SF142">
    <property type="entry name" value="ANKYRIN"/>
    <property type="match status" value="1"/>
</dbReference>
<dbReference type="GO" id="GO:0008270">
    <property type="term" value="F:zinc ion binding"/>
    <property type="evidence" value="ECO:0007669"/>
    <property type="project" value="UniProtKB-KW"/>
</dbReference>
<feature type="repeat" description="ANK" evidence="6">
    <location>
        <begin position="1213"/>
        <end position="1241"/>
    </location>
</feature>
<keyword evidence="4" id="KW-0862">Zinc</keyword>
<dbReference type="Proteomes" id="UP001244011">
    <property type="component" value="Unassembled WGS sequence"/>
</dbReference>
<evidence type="ECO:0000256" key="3">
    <source>
        <dbReference type="ARBA" id="ARBA00022771"/>
    </source>
</evidence>
<dbReference type="InterPro" id="IPR051165">
    <property type="entry name" value="Multifunctional_ANK_Repeat"/>
</dbReference>
<feature type="repeat" description="ANK" evidence="6">
    <location>
        <begin position="1419"/>
        <end position="1451"/>
    </location>
</feature>
<name>A0AAJ0BQZ6_9PEZI</name>
<feature type="region of interest" description="Disordered" evidence="7">
    <location>
        <begin position="1798"/>
        <end position="1862"/>
    </location>
</feature>
<evidence type="ECO:0000256" key="6">
    <source>
        <dbReference type="PROSITE-ProRule" id="PRU00023"/>
    </source>
</evidence>
<feature type="region of interest" description="Disordered" evidence="7">
    <location>
        <begin position="1721"/>
        <end position="1749"/>
    </location>
</feature>
<feature type="repeat" description="ANK" evidence="6">
    <location>
        <begin position="1620"/>
        <end position="1642"/>
    </location>
</feature>
<evidence type="ECO:0000313" key="8">
    <source>
        <dbReference type="EMBL" id="KAK1762661.1"/>
    </source>
</evidence>
<accession>A0AAJ0BQZ6</accession>
<dbReference type="PROSITE" id="PS50088">
    <property type="entry name" value="ANK_REPEAT"/>
    <property type="match status" value="6"/>
</dbReference>
<dbReference type="InterPro" id="IPR002110">
    <property type="entry name" value="Ankyrin_rpt"/>
</dbReference>
<dbReference type="SMART" id="SM00248">
    <property type="entry name" value="ANK"/>
    <property type="match status" value="18"/>
</dbReference>
<feature type="region of interest" description="Disordered" evidence="7">
    <location>
        <begin position="1"/>
        <end position="107"/>
    </location>
</feature>
<dbReference type="PROSITE" id="PS50297">
    <property type="entry name" value="ANK_REP_REGION"/>
    <property type="match status" value="5"/>
</dbReference>
<feature type="repeat" description="ANK" evidence="6">
    <location>
        <begin position="1101"/>
        <end position="1133"/>
    </location>
</feature>
<feature type="compositionally biased region" description="Acidic residues" evidence="7">
    <location>
        <begin position="9"/>
        <end position="37"/>
    </location>
</feature>
<feature type="repeat" description="ANK" evidence="6">
    <location>
        <begin position="1282"/>
        <end position="1314"/>
    </location>
</feature>
<evidence type="ECO:0000256" key="5">
    <source>
        <dbReference type="ARBA" id="ARBA00023043"/>
    </source>
</evidence>
<dbReference type="Gene3D" id="1.25.40.20">
    <property type="entry name" value="Ankyrin repeat-containing domain"/>
    <property type="match status" value="4"/>
</dbReference>
<protein>
    <submittedName>
        <fullName evidence="8">Ankyrin repeat-containing domain protein</fullName>
    </submittedName>
</protein>
<keyword evidence="2" id="KW-0677">Repeat</keyword>
<feature type="repeat" description="ANK" evidence="6">
    <location>
        <begin position="1315"/>
        <end position="1347"/>
    </location>
</feature>
<feature type="compositionally biased region" description="Basic and acidic residues" evidence="7">
    <location>
        <begin position="38"/>
        <end position="47"/>
    </location>
</feature>
<dbReference type="InterPro" id="IPR043145">
    <property type="entry name" value="Znf_ZZ_sf"/>
</dbReference>
<reference evidence="8" key="1">
    <citation type="submission" date="2023-06" db="EMBL/GenBank/DDBJ databases">
        <title>Genome-scale phylogeny and comparative genomics of the fungal order Sordariales.</title>
        <authorList>
            <consortium name="Lawrence Berkeley National Laboratory"/>
            <person name="Hensen N."/>
            <person name="Bonometti L."/>
            <person name="Westerberg I."/>
            <person name="Brannstrom I.O."/>
            <person name="Guillou S."/>
            <person name="Cros-Aarteil S."/>
            <person name="Calhoun S."/>
            <person name="Haridas S."/>
            <person name="Kuo A."/>
            <person name="Mondo S."/>
            <person name="Pangilinan J."/>
            <person name="Riley R."/>
            <person name="Labutti K."/>
            <person name="Andreopoulos B."/>
            <person name="Lipzen A."/>
            <person name="Chen C."/>
            <person name="Yanf M."/>
            <person name="Daum C."/>
            <person name="Ng V."/>
            <person name="Clum A."/>
            <person name="Steindorff A."/>
            <person name="Ohm R."/>
            <person name="Martin F."/>
            <person name="Silar P."/>
            <person name="Natvig D."/>
            <person name="Lalanne C."/>
            <person name="Gautier V."/>
            <person name="Ament-Velasquez S.L."/>
            <person name="Kruys A."/>
            <person name="Hutchinson M.I."/>
            <person name="Powell A.J."/>
            <person name="Barry K."/>
            <person name="Miller A.N."/>
            <person name="Grigoriev I.V."/>
            <person name="Debuchy R."/>
            <person name="Gladieux P."/>
            <person name="Thoren M.H."/>
            <person name="Johannesson H."/>
        </authorList>
    </citation>
    <scope>NUCLEOTIDE SEQUENCE</scope>
    <source>
        <strain evidence="8">8032-3</strain>
    </source>
</reference>
<keyword evidence="5 6" id="KW-0040">ANK repeat</keyword>
<evidence type="ECO:0000256" key="4">
    <source>
        <dbReference type="ARBA" id="ARBA00022833"/>
    </source>
</evidence>
<gene>
    <name evidence="8" type="ORF">QBC33DRAFT_551658</name>
</gene>
<dbReference type="InterPro" id="IPR036770">
    <property type="entry name" value="Ankyrin_rpt-contain_sf"/>
</dbReference>
<feature type="compositionally biased region" description="Acidic residues" evidence="7">
    <location>
        <begin position="1820"/>
        <end position="1851"/>
    </location>
</feature>
<dbReference type="RefSeq" id="XP_060278874.1">
    <property type="nucleotide sequence ID" value="XM_060429201.1"/>
</dbReference>
<evidence type="ECO:0000256" key="7">
    <source>
        <dbReference type="SAM" id="MobiDB-lite"/>
    </source>
</evidence>
<keyword evidence="9" id="KW-1185">Reference proteome</keyword>
<dbReference type="EMBL" id="MU839035">
    <property type="protein sequence ID" value="KAK1762661.1"/>
    <property type="molecule type" value="Genomic_DNA"/>
</dbReference>
<sequence length="1862" mass="208123">MSHSHVGDDDNQTEPEIAATEEAEAAEAEAAEAEAEEETRKTDEARSVAHGSSSPEPDQIGHDNNRSHSRVGRRQAGEAAESHPLPRSAATSPLSGSKEPPSRGLHINGRFGWSRYDDYDVITVHGIRDDPKTAWQTRDGTWWVHDELFEKLTIREIDFSYYTHEEADIFKPDGIAREARRLLTDYTSARENLPSTEVDRPVIWICHDIGGHIVKQALMYAAMNPKSYSRIALLTTVIIFLGVPHRAHSMEELEDQLHQLLILPGPGDIKQGIVQKIRGLAEQVAAINTQFLELGLTSRAVMVNIFSSAKTPELRYNTQPEIETIETIETIEPKMEESEKPPTSPPLIAMFPRYSASMGFPFETQSRWRSAINHLDLIHGVRPEDEQGGDINWIPFFAKLFNTPGLPLQVNYRLIEDQGKFLSLMPPLRTANVGFDPNAPKIPSIAWINKQEAYTKFSRRTVGQAILYLHGGEDHNMLPDISQVCQKFYLDHDLDLLEENDDTLNRYVACFEFDKRDSRYNNLSSMLLTFLNDLIWHFWEGVDLDQIFEPLTQYRSLSLEDLYHAFSYLRHFGVVENLIFSISCFDHCDVTEREWFLERVLKEQSFTDAPYKIIISTSAPDSFLTKTLPASSVIDLSKCPALREDGKLARDTDMAGLEQSMTSLVEKRPTYRNFKSQIRELMDQCKEAPYLGRAILSWLSSYRPGNPKAGVEAVLRKMAPVTPQNLVNAFLGALAPERQDWARTVYRWVKYAAEPLTLEMLAQALALSLSQDGEVSVADVDRAGLQHDLDQYFGGLIVVDGRDIKFCHDSLYGVANFDLQDSTKDDAGETHKQIAESCLRCLRLREAQDTLAATLSVEQYGGLEAGAMALPRSSLAEYAVRFWAKHYALAGADAPSEQALAFFRDRDAMYTWAEAYYISSNPFTRLQRTYLSPLPYMAMLGLEDLAVYYYMGLDKSKSHYYDKGAQRNQSCWDAIAEAARNGHRSLVLRLLLHVGELDEAGLGNAISAAAAFGKGGALDDLVTKARDLEGFHWPERILDRAAAAGLETLISAVAESSHDLDDEKTMSDRTNALSIAAFWGQKEAIGSLMRCKADPYGKDKDGKMPLELAVLRGDPTILELMLGEQANLDCNEQFKSSAADLAVKCGRPKALEVVIGRGAEFNGNYPANPDDPDDDGGECSSPKIPIVRAAALGYEKCVRILLKNNADPRAGSTRGSALYFAAEGGHVEICRMLLEKGADPNQTFPDQDVLLNRAIATKKKDLVELLVDNPFNNTAKIDVSDPRNTPLVLSIRDSLPDIFQLLLDKGADVNYVGKNSWSPLFAAAYQREPQMVKTLLARGANVHWSNEYGWTPWHAAYDSPETLEEFLKEGVDMDSQSKDGTVLMMAARWGHPQSLRFLLAWTHKPNLEVTLDNTKHFEYTCTALLIACKSFQAECVRILLEAGANLSHRTNEGEYALQSLLWGSDPEREDTLKEVLKFKPALDEADSKGNTVLHDVNPTTPRSIVSLLVESGAPSNGVNNKGYTPLAAAIRCGNMEAARYLFEERRENINVCSPNFGGVVLLAVIQGDIELLKFVIQHQASLDVADNLGRRPIHVATRTSKDHVSELVRAGAELNVRDNYGRSPVHFAAGFGDVDVLDLLMESMPEENFQVGHVDHDGWTPLMWACRLKPLDAQQCHLLLDKLIDKEGKALSVRSNDDKWSPLALATYHRWGDELTARLVPPEQKRKLESNEREEDEDEDESGNDGLPKTRVMLTSYGVSCSSCLQVTFDTHWDCTKCIFRLCPKCFTSRSTVHDEEHHFEEVLPQPDSPSIATAKEGTSEEESEEEQVGSREEEETEEEEEEEDDDEVDNDEKNQGVGVAS</sequence>
<dbReference type="Gene3D" id="3.30.60.90">
    <property type="match status" value="1"/>
</dbReference>
<evidence type="ECO:0000256" key="2">
    <source>
        <dbReference type="ARBA" id="ARBA00022737"/>
    </source>
</evidence>
<organism evidence="8 9">
    <name type="scientific">Phialemonium atrogriseum</name>
    <dbReference type="NCBI Taxonomy" id="1093897"/>
    <lineage>
        <taxon>Eukaryota</taxon>
        <taxon>Fungi</taxon>
        <taxon>Dikarya</taxon>
        <taxon>Ascomycota</taxon>
        <taxon>Pezizomycotina</taxon>
        <taxon>Sordariomycetes</taxon>
        <taxon>Sordariomycetidae</taxon>
        <taxon>Cephalothecales</taxon>
        <taxon>Cephalothecaceae</taxon>
        <taxon>Phialemonium</taxon>
    </lineage>
</organism>
<dbReference type="Pfam" id="PF12796">
    <property type="entry name" value="Ank_2"/>
    <property type="match status" value="5"/>
</dbReference>
<comment type="caution">
    <text evidence="8">The sequence shown here is derived from an EMBL/GenBank/DDBJ whole genome shotgun (WGS) entry which is preliminary data.</text>
</comment>
<evidence type="ECO:0000256" key="1">
    <source>
        <dbReference type="ARBA" id="ARBA00022723"/>
    </source>
</evidence>
<proteinExistence type="predicted"/>
<evidence type="ECO:0000313" key="9">
    <source>
        <dbReference type="Proteomes" id="UP001244011"/>
    </source>
</evidence>
<keyword evidence="1" id="KW-0479">Metal-binding</keyword>
<feature type="compositionally biased region" description="Acidic residues" evidence="7">
    <location>
        <begin position="1732"/>
        <end position="1743"/>
    </location>
</feature>